<dbReference type="EMBL" id="CP032416">
    <property type="protein sequence ID" value="AYD41008.1"/>
    <property type="molecule type" value="Genomic_DNA"/>
</dbReference>
<evidence type="ECO:0000256" key="2">
    <source>
        <dbReference type="ARBA" id="ARBA00022723"/>
    </source>
</evidence>
<dbReference type="GO" id="GO:0008803">
    <property type="term" value="F:bis(5'-nucleosyl)-tetraphosphatase (symmetrical) activity"/>
    <property type="evidence" value="ECO:0007669"/>
    <property type="project" value="UniProtKB-EC"/>
</dbReference>
<evidence type="ECO:0000259" key="7">
    <source>
        <dbReference type="PROSITE" id="PS51831"/>
    </source>
</evidence>
<reference evidence="8 9" key="1">
    <citation type="journal article" date="2019" name="Int. J. Syst. Evol. Microbiol.">
        <title>Clostridium fermenticellae sp. nov., isolated from the mud in a fermentation cellar for the production of the Chinese liquor, baijiu.</title>
        <authorList>
            <person name="Xu P.X."/>
            <person name="Chai L.J."/>
            <person name="Qiu T."/>
            <person name="Zhang X.J."/>
            <person name="Lu Z.M."/>
            <person name="Xiao C."/>
            <person name="Wang S.T."/>
            <person name="Shen C.H."/>
            <person name="Shi J.S."/>
            <person name="Xu Z.H."/>
        </authorList>
    </citation>
    <scope>NUCLEOTIDE SEQUENCE [LARGE SCALE GENOMIC DNA]</scope>
    <source>
        <strain evidence="8 9">JN500901</strain>
    </source>
</reference>
<accession>A0A386H611</accession>
<keyword evidence="4" id="KW-0378">Hydrolase</keyword>
<dbReference type="GO" id="GO:0046872">
    <property type="term" value="F:metal ion binding"/>
    <property type="evidence" value="ECO:0007669"/>
    <property type="project" value="UniProtKB-KW"/>
</dbReference>
<dbReference type="EC" id="3.6.1.41" evidence="1"/>
<dbReference type="InterPro" id="IPR003607">
    <property type="entry name" value="HD/PDEase_dom"/>
</dbReference>
<dbReference type="Pfam" id="PF01966">
    <property type="entry name" value="HD"/>
    <property type="match status" value="1"/>
</dbReference>
<feature type="domain" description="HD" evidence="7">
    <location>
        <begin position="19"/>
        <end position="134"/>
    </location>
</feature>
<dbReference type="SUPFAM" id="SSF109604">
    <property type="entry name" value="HD-domain/PDEase-like"/>
    <property type="match status" value="1"/>
</dbReference>
<dbReference type="InterPro" id="IPR006674">
    <property type="entry name" value="HD_domain"/>
</dbReference>
<evidence type="ECO:0000256" key="1">
    <source>
        <dbReference type="ARBA" id="ARBA00012506"/>
    </source>
</evidence>
<evidence type="ECO:0000256" key="5">
    <source>
        <dbReference type="ARBA" id="ARBA00023004"/>
    </source>
</evidence>
<dbReference type="PANTHER" id="PTHR35795:SF1">
    <property type="entry name" value="BIS(5'-NUCLEOSYL)-TETRAPHOSPHATASE, SYMMETRICAL"/>
    <property type="match status" value="1"/>
</dbReference>
<evidence type="ECO:0000313" key="9">
    <source>
        <dbReference type="Proteomes" id="UP000266301"/>
    </source>
</evidence>
<dbReference type="RefSeq" id="WP_119973494.1">
    <property type="nucleotide sequence ID" value="NZ_CP032416.1"/>
</dbReference>
<keyword evidence="2" id="KW-0479">Metal-binding</keyword>
<dbReference type="InterPro" id="IPR051094">
    <property type="entry name" value="Diverse_Catalytic_Enzymes"/>
</dbReference>
<dbReference type="PROSITE" id="PS51831">
    <property type="entry name" value="HD"/>
    <property type="match status" value="1"/>
</dbReference>
<dbReference type="KEGG" id="cfer:D4Z93_10930"/>
<dbReference type="GO" id="GO:0000166">
    <property type="term" value="F:nucleotide binding"/>
    <property type="evidence" value="ECO:0007669"/>
    <property type="project" value="UniProtKB-KW"/>
</dbReference>
<dbReference type="Proteomes" id="UP000266301">
    <property type="component" value="Chromosome"/>
</dbReference>
<keyword evidence="5" id="KW-0408">Iron</keyword>
<comment type="catalytic activity">
    <reaction evidence="6">
        <text>P(1),P(4)-bis(5'-adenosyl) tetraphosphate + H2O = 2 ADP + 2 H(+)</text>
        <dbReference type="Rhea" id="RHEA:24252"/>
        <dbReference type="ChEBI" id="CHEBI:15377"/>
        <dbReference type="ChEBI" id="CHEBI:15378"/>
        <dbReference type="ChEBI" id="CHEBI:58141"/>
        <dbReference type="ChEBI" id="CHEBI:456216"/>
        <dbReference type="EC" id="3.6.1.41"/>
    </reaction>
</comment>
<dbReference type="NCBIfam" id="TIGR00488">
    <property type="entry name" value="bis(5'-nucleosyl)-tetraphosphatase (symmetrical) YqeK"/>
    <property type="match status" value="1"/>
</dbReference>
<dbReference type="PANTHER" id="PTHR35795">
    <property type="entry name" value="SLR1885 PROTEIN"/>
    <property type="match status" value="1"/>
</dbReference>
<evidence type="ECO:0000313" key="8">
    <source>
        <dbReference type="EMBL" id="AYD41008.1"/>
    </source>
</evidence>
<gene>
    <name evidence="8" type="ORF">D4Z93_10930</name>
</gene>
<organism evidence="8 9">
    <name type="scientific">Clostridium fermenticellae</name>
    <dbReference type="NCBI Taxonomy" id="2068654"/>
    <lineage>
        <taxon>Bacteria</taxon>
        <taxon>Bacillati</taxon>
        <taxon>Bacillota</taxon>
        <taxon>Clostridia</taxon>
        <taxon>Eubacteriales</taxon>
        <taxon>Clostridiaceae</taxon>
        <taxon>Clostridium</taxon>
    </lineage>
</organism>
<evidence type="ECO:0000256" key="6">
    <source>
        <dbReference type="ARBA" id="ARBA00049417"/>
    </source>
</evidence>
<dbReference type="AlphaFoldDB" id="A0A386H611"/>
<evidence type="ECO:0000256" key="3">
    <source>
        <dbReference type="ARBA" id="ARBA00022741"/>
    </source>
</evidence>
<evidence type="ECO:0000256" key="4">
    <source>
        <dbReference type="ARBA" id="ARBA00022801"/>
    </source>
</evidence>
<keyword evidence="9" id="KW-1185">Reference proteome</keyword>
<dbReference type="Gene3D" id="1.10.3210.10">
    <property type="entry name" value="Hypothetical protein af1432"/>
    <property type="match status" value="1"/>
</dbReference>
<sequence>MWNENDIIDYLKNHLKPERYEHSLSVRDTAVKLAQIYGADIYKARIAGLAHDCAKNMSDNDLLDMALSHNIKVDNVCMENPKLLHGIIGAIVAKEKFGIEDDEILSSIAYHTTGKKDMSLLQKVIYIADYVEPLRDFPGVQELREEVTRDLNKSILMAFNNTIKCVIDKGQLLHVDTIKGRNYILRFAQ</sequence>
<dbReference type="InterPro" id="IPR005249">
    <property type="entry name" value="YqeK"/>
</dbReference>
<keyword evidence="3" id="KW-0547">Nucleotide-binding</keyword>
<dbReference type="SMART" id="SM00471">
    <property type="entry name" value="HDc"/>
    <property type="match status" value="1"/>
</dbReference>
<name>A0A386H611_9CLOT</name>
<protein>
    <recommendedName>
        <fullName evidence="1">bis(5'-nucleosyl)-tetraphosphatase (symmetrical)</fullName>
        <ecNumber evidence="1">3.6.1.41</ecNumber>
    </recommendedName>
</protein>
<dbReference type="CDD" id="cd00077">
    <property type="entry name" value="HDc"/>
    <property type="match status" value="1"/>
</dbReference>
<proteinExistence type="predicted"/>
<dbReference type="OrthoDB" id="5295945at2"/>